<sequence>MLRIALQWCKMDWLEMEIVVGFAAKKLPFIKNANGIMNALMLNDVVLRTTLWVDVLMYSIQACARQCPGRQGPIMLWHSPYGGKAEAMHPAVPVPQPLLVGV</sequence>
<evidence type="ECO:0000313" key="2">
    <source>
        <dbReference type="EMBL" id="CAE0813104.1"/>
    </source>
</evidence>
<name>A0A6T2AEC3_9EUGL</name>
<protein>
    <submittedName>
        <fullName evidence="1">Uncharacterized protein</fullName>
    </submittedName>
</protein>
<gene>
    <name evidence="1" type="ORF">EGYM00163_LOCUS24254</name>
    <name evidence="2" type="ORF">EGYM00163_LOCUS24255</name>
</gene>
<dbReference type="EMBL" id="HBJA01069068">
    <property type="protein sequence ID" value="CAE0813103.1"/>
    <property type="molecule type" value="Transcribed_RNA"/>
</dbReference>
<reference evidence="1" key="1">
    <citation type="submission" date="2021-01" db="EMBL/GenBank/DDBJ databases">
        <authorList>
            <person name="Corre E."/>
            <person name="Pelletier E."/>
            <person name="Niang G."/>
            <person name="Scheremetjew M."/>
            <person name="Finn R."/>
            <person name="Kale V."/>
            <person name="Holt S."/>
            <person name="Cochrane G."/>
            <person name="Meng A."/>
            <person name="Brown T."/>
            <person name="Cohen L."/>
        </authorList>
    </citation>
    <scope>NUCLEOTIDE SEQUENCE</scope>
    <source>
        <strain evidence="1">CCMP1594</strain>
    </source>
</reference>
<organism evidence="1">
    <name type="scientific">Eutreptiella gymnastica</name>
    <dbReference type="NCBI Taxonomy" id="73025"/>
    <lineage>
        <taxon>Eukaryota</taxon>
        <taxon>Discoba</taxon>
        <taxon>Euglenozoa</taxon>
        <taxon>Euglenida</taxon>
        <taxon>Spirocuta</taxon>
        <taxon>Euglenophyceae</taxon>
        <taxon>Eutreptiales</taxon>
        <taxon>Eutreptiaceae</taxon>
        <taxon>Eutreptiella</taxon>
    </lineage>
</organism>
<evidence type="ECO:0000313" key="1">
    <source>
        <dbReference type="EMBL" id="CAE0813103.1"/>
    </source>
</evidence>
<accession>A0A6T2AEC3</accession>
<dbReference type="AlphaFoldDB" id="A0A6T2AEC3"/>
<dbReference type="EMBL" id="HBJA01069069">
    <property type="protein sequence ID" value="CAE0813104.1"/>
    <property type="molecule type" value="Transcribed_RNA"/>
</dbReference>
<proteinExistence type="predicted"/>